<reference evidence="1 2" key="1">
    <citation type="submission" date="2019-05" db="EMBL/GenBank/DDBJ databases">
        <authorList>
            <person name="Hammer B.W."/>
            <person name="Collado J."/>
            <person name="Fitzgerald H.N."/>
            <person name="Graziano A."/>
            <person name="Haggerty C.V."/>
            <person name="Kim S."/>
            <person name="Ogunsemowo I.H."/>
            <person name="Reddy N."/>
            <person name="Butela K.A."/>
            <person name="Garlena R.A."/>
            <person name="Russell D.A."/>
            <person name="Pope W.H."/>
            <person name="Jacobs-Sera D."/>
            <person name="Hatfull G.F."/>
        </authorList>
    </citation>
    <scope>NUCLEOTIDE SEQUENCE [LARGE SCALE GENOMIC DNA]</scope>
</reference>
<dbReference type="GeneID" id="65120811"/>
<dbReference type="EMBL" id="MK937603">
    <property type="protein sequence ID" value="QDH92828.1"/>
    <property type="molecule type" value="Genomic_DNA"/>
</dbReference>
<name>A0A514DGT7_9CAUD</name>
<dbReference type="Proteomes" id="UP000318284">
    <property type="component" value="Segment"/>
</dbReference>
<dbReference type="RefSeq" id="YP_010102957.1">
    <property type="nucleotide sequence ID" value="NC_055804.1"/>
</dbReference>
<sequence>MNDRACLAGVNREPSGPSGLTEVCTAVESAVSGTVWRSHHRACL</sequence>
<keyword evidence="2" id="KW-1185">Reference proteome</keyword>
<dbReference type="KEGG" id="vg:65120811"/>
<evidence type="ECO:0000313" key="1">
    <source>
        <dbReference type="EMBL" id="QDH92828.1"/>
    </source>
</evidence>
<accession>A0A514DGT7</accession>
<organism evidence="1 2">
    <name type="scientific">Gordonia phage Bakery</name>
    <dbReference type="NCBI Taxonomy" id="2591205"/>
    <lineage>
        <taxon>Viruses</taxon>
        <taxon>Duplodnaviria</taxon>
        <taxon>Heunggongvirae</taxon>
        <taxon>Uroviricota</taxon>
        <taxon>Caudoviricetes</taxon>
        <taxon>Stackebrandtviridae</taxon>
        <taxon>Frickvirinae</taxon>
        <taxon>Wizardvirus</taxon>
        <taxon>Wizardvirus bakery</taxon>
    </lineage>
</organism>
<proteinExistence type="predicted"/>
<gene>
    <name evidence="1" type="primary">43</name>
    <name evidence="1" type="ORF">SEA_BAKERY_43</name>
</gene>
<evidence type="ECO:0000313" key="2">
    <source>
        <dbReference type="Proteomes" id="UP000318284"/>
    </source>
</evidence>
<protein>
    <submittedName>
        <fullName evidence="1">Uncharacterized protein</fullName>
    </submittedName>
</protein>